<reference evidence="2 3" key="1">
    <citation type="submission" date="2016-10" db="EMBL/GenBank/DDBJ databases">
        <authorList>
            <person name="Varghese N."/>
            <person name="Submissions S."/>
        </authorList>
    </citation>
    <scope>NUCLEOTIDE SEQUENCE [LARGE SCALE GENOMIC DNA]</scope>
    <source>
        <strain evidence="2 3">DSW-5</strain>
    </source>
</reference>
<comment type="caution">
    <text evidence="2">The sequence shown here is derived from an EMBL/GenBank/DDBJ whole genome shotgun (WGS) entry which is preliminary data.</text>
</comment>
<keyword evidence="1" id="KW-0472">Membrane</keyword>
<sequence>MTREEHLSYCKICLNRKMDLKKGLICNLTNEIASFQETCESFKEDPIKKKELEEIPTIEQVESVAKLNNGSQWFLWIFGLSAINTLILYFGGQVSFIFGLGITQVFEGIYLAAFGNFNLLGVIISLFISGTFAVIWHFSKNLSKPAFIIGMIIYGIDALILLSIQDWLSFGVHLYALFMIFKGYQSIDELKKEKTFANNV</sequence>
<accession>A0A1H5IYI2</accession>
<name>A0A1H5IYI2_9FLAO</name>
<keyword evidence="1" id="KW-0812">Transmembrane</keyword>
<evidence type="ECO:0000313" key="2">
    <source>
        <dbReference type="EMBL" id="SEE45285.1"/>
    </source>
</evidence>
<proteinExistence type="predicted"/>
<protein>
    <submittedName>
        <fullName evidence="2">Uncharacterized protein</fullName>
    </submittedName>
</protein>
<feature type="transmembrane region" description="Helical" evidence="1">
    <location>
        <begin position="119"/>
        <end position="138"/>
    </location>
</feature>
<dbReference type="RefSeq" id="WP_143032713.1">
    <property type="nucleotide sequence ID" value="NZ_FNUE01000002.1"/>
</dbReference>
<dbReference type="EMBL" id="FNUE01000002">
    <property type="protein sequence ID" value="SEE45285.1"/>
    <property type="molecule type" value="Genomic_DNA"/>
</dbReference>
<keyword evidence="1" id="KW-1133">Transmembrane helix</keyword>
<feature type="transmembrane region" description="Helical" evidence="1">
    <location>
        <begin position="145"/>
        <end position="161"/>
    </location>
</feature>
<evidence type="ECO:0000313" key="3">
    <source>
        <dbReference type="Proteomes" id="UP000183071"/>
    </source>
</evidence>
<gene>
    <name evidence="2" type="ORF">SAMN05444353_1758</name>
</gene>
<dbReference type="Proteomes" id="UP000183071">
    <property type="component" value="Unassembled WGS sequence"/>
</dbReference>
<keyword evidence="3" id="KW-1185">Reference proteome</keyword>
<organism evidence="2 3">
    <name type="scientific">Polaribacter dokdonensis DSW-5</name>
    <dbReference type="NCBI Taxonomy" id="1300348"/>
    <lineage>
        <taxon>Bacteria</taxon>
        <taxon>Pseudomonadati</taxon>
        <taxon>Bacteroidota</taxon>
        <taxon>Flavobacteriia</taxon>
        <taxon>Flavobacteriales</taxon>
        <taxon>Flavobacteriaceae</taxon>
    </lineage>
</organism>
<evidence type="ECO:0000256" key="1">
    <source>
        <dbReference type="SAM" id="Phobius"/>
    </source>
</evidence>
<feature type="transmembrane region" description="Helical" evidence="1">
    <location>
        <begin position="73"/>
        <end position="91"/>
    </location>
</feature>